<sequence length="68" mass="7652">MKTHLDTSLGVMIQEPDKKNLTKQTLNYCKKDPNPDSVVALIDIFAPLIPEDSDVMSVIETTKTEYVK</sequence>
<dbReference type="Proteomes" id="UP001429357">
    <property type="component" value="Unassembled WGS sequence"/>
</dbReference>
<keyword evidence="2" id="KW-1185">Reference proteome</keyword>
<accession>A0ABV0EY99</accession>
<reference evidence="1" key="2">
    <citation type="submission" date="2024-02" db="EMBL/GenBank/DDBJ databases">
        <title>The Genome Sequence of Enterococcus diestrammenae JM9A.</title>
        <authorList>
            <person name="Earl A."/>
            <person name="Manson A."/>
            <person name="Gilmore M."/>
            <person name="Sanders J."/>
            <person name="Shea T."/>
            <person name="Howe W."/>
            <person name="Livny J."/>
            <person name="Cuomo C."/>
            <person name="Neafsey D."/>
            <person name="Birren B."/>
        </authorList>
    </citation>
    <scope>NUCLEOTIDE SEQUENCE</scope>
    <source>
        <strain evidence="1">JM9A</strain>
    </source>
</reference>
<organism evidence="1 2">
    <name type="scientific">Enterococcus diestrammenae</name>
    <dbReference type="NCBI Taxonomy" id="1155073"/>
    <lineage>
        <taxon>Bacteria</taxon>
        <taxon>Bacillati</taxon>
        <taxon>Bacillota</taxon>
        <taxon>Bacilli</taxon>
        <taxon>Lactobacillales</taxon>
        <taxon>Enterococcaceae</taxon>
        <taxon>Enterococcus</taxon>
    </lineage>
</organism>
<dbReference type="RefSeq" id="WP_161869574.1">
    <property type="nucleotide sequence ID" value="NZ_JBMRGR010000015.1"/>
</dbReference>
<comment type="caution">
    <text evidence="1">The sequence shown here is derived from an EMBL/GenBank/DDBJ whole genome shotgun (WGS) entry which is preliminary data.</text>
</comment>
<evidence type="ECO:0000313" key="1">
    <source>
        <dbReference type="EMBL" id="MEO1780780.1"/>
    </source>
</evidence>
<evidence type="ECO:0000313" key="2">
    <source>
        <dbReference type="Proteomes" id="UP001429357"/>
    </source>
</evidence>
<proteinExistence type="predicted"/>
<dbReference type="EMBL" id="MAEI02000001">
    <property type="protein sequence ID" value="MEO1780780.1"/>
    <property type="molecule type" value="Genomic_DNA"/>
</dbReference>
<protein>
    <submittedName>
        <fullName evidence="1">Uncharacterized protein</fullName>
    </submittedName>
</protein>
<gene>
    <name evidence="1" type="ORF">BAU18_000331</name>
</gene>
<reference evidence="1" key="1">
    <citation type="submission" date="2016-06" db="EMBL/GenBank/DDBJ databases">
        <authorList>
            <person name="Van Tyne D."/>
        </authorList>
    </citation>
    <scope>NUCLEOTIDE SEQUENCE</scope>
    <source>
        <strain evidence="1">JM9A</strain>
    </source>
</reference>
<name>A0ABV0EY99_9ENTE</name>